<evidence type="ECO:0000313" key="3">
    <source>
        <dbReference type="Proteomes" id="UP000218615"/>
    </source>
</evidence>
<evidence type="ECO:0008006" key="4">
    <source>
        <dbReference type="Google" id="ProtNLM"/>
    </source>
</evidence>
<dbReference type="PANTHER" id="PTHR33408">
    <property type="entry name" value="TRANSPOSASE"/>
    <property type="match status" value="1"/>
</dbReference>
<keyword evidence="3" id="KW-1185">Reference proteome</keyword>
<name>A0A284VMH2_9EURY</name>
<reference evidence="3" key="1">
    <citation type="submission" date="2017-06" db="EMBL/GenBank/DDBJ databases">
        <authorList>
            <person name="Cremers G."/>
        </authorList>
    </citation>
    <scope>NUCLEOTIDE SEQUENCE [LARGE SCALE GENOMIC DNA]</scope>
</reference>
<sequence>MYLAGLLQPDFRTIGDFRKNNLELIKSSFQEVVKFAKDLGMISLGHICIDGTKIRANASNYSAITKDDFSKLKELIERELEEGIRVDEEEDRIYGDKNIDDLPDNIFDKTIAEKLKERYQSGSKEQKEKIKKQIEKIEKEIEKSESAVNATDPESRLMPNNKNNKKIFEYSYNPQIW</sequence>
<evidence type="ECO:0000256" key="1">
    <source>
        <dbReference type="SAM" id="MobiDB-lite"/>
    </source>
</evidence>
<accession>A0A284VMH2</accession>
<evidence type="ECO:0000313" key="2">
    <source>
        <dbReference type="EMBL" id="SNQ60413.1"/>
    </source>
</evidence>
<dbReference type="PANTHER" id="PTHR33408:SF2">
    <property type="entry name" value="TRANSPOSASE DDE DOMAIN-CONTAINING PROTEIN"/>
    <property type="match status" value="1"/>
</dbReference>
<protein>
    <recommendedName>
        <fullName evidence="4">Transposase</fullName>
    </recommendedName>
</protein>
<dbReference type="Proteomes" id="UP000218615">
    <property type="component" value="Unassembled WGS sequence"/>
</dbReference>
<dbReference type="AlphaFoldDB" id="A0A284VMH2"/>
<proteinExistence type="predicted"/>
<gene>
    <name evidence="2" type="ORF">MNV_180045</name>
</gene>
<organism evidence="2 3">
    <name type="scientific">Candidatus Methanoperedens nitratireducens</name>
    <dbReference type="NCBI Taxonomy" id="1392998"/>
    <lineage>
        <taxon>Archaea</taxon>
        <taxon>Methanobacteriati</taxon>
        <taxon>Methanobacteriota</taxon>
        <taxon>Stenosarchaea group</taxon>
        <taxon>Methanomicrobia</taxon>
        <taxon>Methanosarcinales</taxon>
        <taxon>ANME-2 cluster</taxon>
        <taxon>Candidatus Methanoperedentaceae</taxon>
        <taxon>Candidatus Methanoperedens</taxon>
    </lineage>
</organism>
<feature type="region of interest" description="Disordered" evidence="1">
    <location>
        <begin position="141"/>
        <end position="161"/>
    </location>
</feature>
<dbReference type="EMBL" id="FZMP01000090">
    <property type="protein sequence ID" value="SNQ60413.1"/>
    <property type="molecule type" value="Genomic_DNA"/>
</dbReference>